<dbReference type="InterPro" id="IPR017748">
    <property type="entry name" value="TagF"/>
</dbReference>
<proteinExistence type="predicted"/>
<reference evidence="1" key="2">
    <citation type="submission" date="2021-06" db="EMBL/GenBank/DDBJ databases">
        <authorList>
            <person name="Rogers T.H."/>
            <person name="Ramsay J.P."/>
            <person name="Wang P."/>
            <person name="Terpolilli J."/>
        </authorList>
    </citation>
    <scope>NUCLEOTIDE SEQUENCE [LARGE SCALE GENOMIC DNA]</scope>
    <source>
        <strain evidence="1">WSM5005</strain>
    </source>
</reference>
<evidence type="ECO:0000313" key="2">
    <source>
        <dbReference type="Proteomes" id="UP000179860"/>
    </source>
</evidence>
<gene>
    <name evidence="1" type="primary">tagF</name>
    <name evidence="1" type="ORF">BJG93_18380</name>
</gene>
<organism evidence="1 2">
    <name type="scientific">Paraburkholderia sprentiae WSM5005</name>
    <dbReference type="NCBI Taxonomy" id="754502"/>
    <lineage>
        <taxon>Bacteria</taxon>
        <taxon>Pseudomonadati</taxon>
        <taxon>Pseudomonadota</taxon>
        <taxon>Betaproteobacteria</taxon>
        <taxon>Burkholderiales</taxon>
        <taxon>Burkholderiaceae</taxon>
        <taxon>Paraburkholderia</taxon>
    </lineage>
</organism>
<dbReference type="Proteomes" id="UP000179860">
    <property type="component" value="Chromosome 2"/>
</dbReference>
<dbReference type="KEGG" id="pspw:BJG93_18380"/>
<protein>
    <submittedName>
        <fullName evidence="1">Type VI secretion system-associated protein TagF</fullName>
    </submittedName>
</protein>
<evidence type="ECO:0000313" key="1">
    <source>
        <dbReference type="EMBL" id="APA87462.1"/>
    </source>
</evidence>
<dbReference type="PIRSF" id="PIRSF029287">
    <property type="entry name" value="UCP029287"/>
    <property type="match status" value="1"/>
</dbReference>
<dbReference type="RefSeq" id="WP_051374155.1">
    <property type="nucleotide sequence ID" value="NZ_CP017562.2"/>
</dbReference>
<dbReference type="Pfam" id="PF09867">
    <property type="entry name" value="TagF_N"/>
    <property type="match status" value="1"/>
</dbReference>
<dbReference type="OrthoDB" id="9801841at2"/>
<sequence>MSGELAQEPTSGPGFFGKVRTHGDFVGRRLPIEFVTRWDERLQEGMLLARQRFGAQWLELYLNAPVWCFVLGAGLYGTSAWAGVLTPGVDRVGRYFPFTIAEAIDGAELARRLADAQGWYDRLVALALSTLTQEFALDAFDAALRAESLFNGDRASTPWRLAIPDAADGGFATLLEQTVAMGHAVWWSDGSPAVPASARVSAGTTTGLQFASLLDVGTQEWDSVIDVISNPGAQQRHH</sequence>
<dbReference type="NCBIfam" id="TIGR03373">
    <property type="entry name" value="VI_minor_4"/>
    <property type="match status" value="1"/>
</dbReference>
<dbReference type="InterPro" id="IPR038225">
    <property type="entry name" value="TagF_sf"/>
</dbReference>
<keyword evidence="2" id="KW-1185">Reference proteome</keyword>
<reference evidence="1" key="1">
    <citation type="submission" date="2016-09" db="EMBL/GenBank/DDBJ databases">
        <title>The Complete Genome of Burkholderia sprentiae wsm5005.</title>
        <authorList>
            <person name="De Meyer S."/>
            <person name="Wang P."/>
            <person name="Terpolilli J."/>
        </authorList>
    </citation>
    <scope>NUCLEOTIDE SEQUENCE [LARGE SCALE GENOMIC DNA]</scope>
    <source>
        <strain evidence="1">WSM5005</strain>
    </source>
</reference>
<dbReference type="EMBL" id="CP017562">
    <property type="protein sequence ID" value="APA87462.1"/>
    <property type="molecule type" value="Genomic_DNA"/>
</dbReference>
<accession>A0A1I9YMC9</accession>
<name>A0A1I9YMC9_9BURK</name>
<dbReference type="STRING" id="754502.BJG93_18380"/>
<dbReference type="Gene3D" id="3.40.1730.10">
    <property type="entry name" value="pa0076 domain"/>
    <property type="match status" value="1"/>
</dbReference>
<dbReference type="AlphaFoldDB" id="A0A1I9YMC9"/>